<dbReference type="Proteomes" id="UP001296104">
    <property type="component" value="Unassembled WGS sequence"/>
</dbReference>
<proteinExistence type="predicted"/>
<feature type="region of interest" description="Disordered" evidence="1">
    <location>
        <begin position="385"/>
        <end position="463"/>
    </location>
</feature>
<evidence type="ECO:0000256" key="1">
    <source>
        <dbReference type="SAM" id="MobiDB-lite"/>
    </source>
</evidence>
<feature type="region of interest" description="Disordered" evidence="1">
    <location>
        <begin position="611"/>
        <end position="742"/>
    </location>
</feature>
<feature type="region of interest" description="Disordered" evidence="1">
    <location>
        <begin position="314"/>
        <end position="336"/>
    </location>
</feature>
<gene>
    <name evidence="3" type="ORF">LECACI_7A000881</name>
</gene>
<feature type="compositionally biased region" description="Basic and acidic residues" evidence="1">
    <location>
        <begin position="406"/>
        <end position="419"/>
    </location>
</feature>
<feature type="region of interest" description="Disordered" evidence="1">
    <location>
        <begin position="168"/>
        <end position="204"/>
    </location>
</feature>
<sequence length="889" mass="98244">MTTTTVARPAQALRNRRDAPRPTLPLKRASVMDATAESAGKKRKLNEPHVITKDHILKKFKDRQPSLTVHLHDAHWKFEGQEGSFDYRSPMVAFLRALRKSELPPDMLEELLAGNVPFYDGCLIVEIHNHVSGKGKDKGKNSSATGGDQVRYSMHNYNSYVTPSPFVPYPKKAKENEPPADEDAAKAGEEKKTSAGKDRGKGGTQVVTEVMFPTDRSRHKELLILANTPASEMKGMKRSIDGATPSSAQPPTPQLSVGPNLAAGGRSPGQDNKMCLEDSEIYQFEAEMLLTTQPPLFLEPVKNPREAEKVLEMLAHPLHSDPPPSPKTRKRTTAEMAADDAQAAEAERRMLIMDERIKATTAGDTAGTAQALGFSRFKTIQMVRENHEEQERKKKEEEAQAAAQRKHQDLLEQKEKEQKQQQAEQQRQLMNRRQHQARQAHEMRVQQSQQQAALLAQQQQQQNNLMANQHQGSFQHPVSVPQASPVVRQQTPMMNSSPMLPQNGFPMTATSSQGAGSPQRPTSAAMPNPTVAMARQVSQQHGSRNATPQMAQGTPNVAGAVPNRQMSQTPRMPHGSPAPGTPAAVNIPNMGMTPQQSGMTPEQFAILQAQQRQLQNQSQGGAAGSPSQQIPGQMTPEQFQSINQQQRARAHQQMLLAQQSGATPQQLAQMQQRHRAMVMQQQQMMQQQRMMAASQQNSNASQSPHPSMQGHPQQGGMQQGQQMTPEQMQARQQAQQAQMKQAQMQLQHLHQQYNGFQNIPPQVAHQLPQPVQLLLRQQQQRQQTARAQQMAMRAQQAQNAGQPVAGSGNADPEYMQTLRNHQAMLAQQHPQQSGRGGQMGGVSMSHNMNFNNMQNQQFGGQGQGSDLSAQFQAMQAALNRGNQQGGGQH</sequence>
<dbReference type="EMBL" id="CAVMBE010000003">
    <property type="protein sequence ID" value="CAK3802307.1"/>
    <property type="molecule type" value="Genomic_DNA"/>
</dbReference>
<evidence type="ECO:0000313" key="4">
    <source>
        <dbReference type="Proteomes" id="UP001296104"/>
    </source>
</evidence>
<name>A0AAI8YRY6_9PEZI</name>
<feature type="domain" description="Spt20-like SEP" evidence="2">
    <location>
        <begin position="62"/>
        <end position="312"/>
    </location>
</feature>
<feature type="compositionally biased region" description="Low complexity" evidence="1">
    <location>
        <begin position="446"/>
        <end position="463"/>
    </location>
</feature>
<feature type="compositionally biased region" description="Basic and acidic residues" evidence="1">
    <location>
        <begin position="385"/>
        <end position="398"/>
    </location>
</feature>
<reference evidence="3" key="1">
    <citation type="submission" date="2023-11" db="EMBL/GenBank/DDBJ databases">
        <authorList>
            <person name="Alioto T."/>
            <person name="Alioto T."/>
            <person name="Gomez Garrido J."/>
        </authorList>
    </citation>
    <scope>NUCLEOTIDE SEQUENCE</scope>
</reference>
<keyword evidence="4" id="KW-1185">Reference proteome</keyword>
<accession>A0AAI8YRY6</accession>
<feature type="region of interest" description="Disordered" evidence="1">
    <location>
        <begin position="236"/>
        <end position="268"/>
    </location>
</feature>
<evidence type="ECO:0000259" key="2">
    <source>
        <dbReference type="Pfam" id="PF12090"/>
    </source>
</evidence>
<protein>
    <submittedName>
        <fullName evidence="3">SAGA complex subunit spt20</fullName>
    </submittedName>
</protein>
<comment type="caution">
    <text evidence="3">The sequence shown here is derived from an EMBL/GenBank/DDBJ whole genome shotgun (WGS) entry which is preliminary data.</text>
</comment>
<feature type="compositionally biased region" description="Low complexity" evidence="1">
    <location>
        <begin position="420"/>
        <end position="429"/>
    </location>
</feature>
<organism evidence="3 4">
    <name type="scientific">Lecanosticta acicola</name>
    <dbReference type="NCBI Taxonomy" id="111012"/>
    <lineage>
        <taxon>Eukaryota</taxon>
        <taxon>Fungi</taxon>
        <taxon>Dikarya</taxon>
        <taxon>Ascomycota</taxon>
        <taxon>Pezizomycotina</taxon>
        <taxon>Dothideomycetes</taxon>
        <taxon>Dothideomycetidae</taxon>
        <taxon>Mycosphaerellales</taxon>
        <taxon>Mycosphaerellaceae</taxon>
        <taxon>Lecanosticta</taxon>
    </lineage>
</organism>
<feature type="compositionally biased region" description="Polar residues" evidence="1">
    <location>
        <begin position="625"/>
        <end position="647"/>
    </location>
</feature>
<dbReference type="Pfam" id="PF12090">
    <property type="entry name" value="Spt20_SEP"/>
    <property type="match status" value="1"/>
</dbReference>
<feature type="compositionally biased region" description="Polar residues" evidence="1">
    <location>
        <begin position="655"/>
        <end position="667"/>
    </location>
</feature>
<dbReference type="AlphaFoldDB" id="A0AAI8YRY6"/>
<feature type="region of interest" description="Disordered" evidence="1">
    <location>
        <begin position="1"/>
        <end position="45"/>
    </location>
</feature>
<dbReference type="PANTHER" id="PTHR14383:SF5">
    <property type="entry name" value="RUN DOMAIN-CONTAINING PROTEIN"/>
    <property type="match status" value="1"/>
</dbReference>
<feature type="compositionally biased region" description="Basic and acidic residues" evidence="1">
    <location>
        <begin position="172"/>
        <end position="201"/>
    </location>
</feature>
<evidence type="ECO:0000313" key="3">
    <source>
        <dbReference type="EMBL" id="CAK3802307.1"/>
    </source>
</evidence>
<feature type="compositionally biased region" description="Low complexity" evidence="1">
    <location>
        <begin position="677"/>
        <end position="742"/>
    </location>
</feature>
<dbReference type="InterPro" id="IPR046468">
    <property type="entry name" value="Spt20-like_SEP"/>
</dbReference>
<dbReference type="PANTHER" id="PTHR14383">
    <property type="entry name" value="SWAP-70 RECOMBINASE"/>
    <property type="match status" value="1"/>
</dbReference>